<organism evidence="2 3">
    <name type="scientific">Cutaneotrichosporon oleaginosum</name>
    <dbReference type="NCBI Taxonomy" id="879819"/>
    <lineage>
        <taxon>Eukaryota</taxon>
        <taxon>Fungi</taxon>
        <taxon>Dikarya</taxon>
        <taxon>Basidiomycota</taxon>
        <taxon>Agaricomycotina</taxon>
        <taxon>Tremellomycetes</taxon>
        <taxon>Trichosporonales</taxon>
        <taxon>Trichosporonaceae</taxon>
        <taxon>Cutaneotrichosporon</taxon>
    </lineage>
</organism>
<dbReference type="AlphaFoldDB" id="A0A0J0XMV6"/>
<protein>
    <recommendedName>
        <fullName evidence="4">Pal1-domain-containing protein</fullName>
    </recommendedName>
</protein>
<feature type="compositionally biased region" description="Basic and acidic residues" evidence="1">
    <location>
        <begin position="63"/>
        <end position="75"/>
    </location>
</feature>
<sequence>MPIHETTADQMTTPVAQPRRGSLAAMKEKLLGSESPRADKPAAPTTAPAPSSPTGRRSSFAVMHDKLTFYNEAHKGPPPKVNVREATADELLNAQQHGRRSSFARMQEMIGGRNDERRKSQERRSGEHRRLSGGARANPAHPDPGMVHHEQPRHEHLRTHKDNEGLGEHSQQGNTSDIVNPDGTPKRRDSNSGVTEGTFVGQLGRRLSASLDRAMHPPKDTKHHGPHPGAMREAYDAA</sequence>
<reference evidence="2 3" key="1">
    <citation type="submission" date="2015-03" db="EMBL/GenBank/DDBJ databases">
        <title>Genomics and transcriptomics of the oil-accumulating basidiomycete yeast T. oleaginosus allow insights into substrate utilization and the diverse evolutionary trajectories of mating systems in fungi.</title>
        <authorList>
            <consortium name="DOE Joint Genome Institute"/>
            <person name="Kourist R."/>
            <person name="Kracht O."/>
            <person name="Bracharz F."/>
            <person name="Lipzen A."/>
            <person name="Nolan M."/>
            <person name="Ohm R."/>
            <person name="Grigoriev I."/>
            <person name="Sun S."/>
            <person name="Heitman J."/>
            <person name="Bruck T."/>
            <person name="Nowrousian M."/>
        </authorList>
    </citation>
    <scope>NUCLEOTIDE SEQUENCE [LARGE SCALE GENOMIC DNA]</scope>
    <source>
        <strain evidence="2 3">IBC0246</strain>
    </source>
</reference>
<feature type="compositionally biased region" description="Basic and acidic residues" evidence="1">
    <location>
        <begin position="146"/>
        <end position="167"/>
    </location>
</feature>
<feature type="region of interest" description="Disordered" evidence="1">
    <location>
        <begin position="1"/>
        <end position="238"/>
    </location>
</feature>
<evidence type="ECO:0000313" key="2">
    <source>
        <dbReference type="EMBL" id="KLT42430.1"/>
    </source>
</evidence>
<keyword evidence="3" id="KW-1185">Reference proteome</keyword>
<dbReference type="GeneID" id="28985968"/>
<feature type="compositionally biased region" description="Polar residues" evidence="1">
    <location>
        <begin position="169"/>
        <end position="178"/>
    </location>
</feature>
<evidence type="ECO:0000313" key="3">
    <source>
        <dbReference type="Proteomes" id="UP000053611"/>
    </source>
</evidence>
<proteinExistence type="predicted"/>
<evidence type="ECO:0000256" key="1">
    <source>
        <dbReference type="SAM" id="MobiDB-lite"/>
    </source>
</evidence>
<name>A0A0J0XMV6_9TREE</name>
<gene>
    <name evidence="2" type="ORF">CC85DRAFT_302290</name>
</gene>
<feature type="compositionally biased region" description="Basic and acidic residues" evidence="1">
    <location>
        <begin position="113"/>
        <end position="130"/>
    </location>
</feature>
<dbReference type="EMBL" id="KQ087205">
    <property type="protein sequence ID" value="KLT42430.1"/>
    <property type="molecule type" value="Genomic_DNA"/>
</dbReference>
<dbReference type="Proteomes" id="UP000053611">
    <property type="component" value="Unassembled WGS sequence"/>
</dbReference>
<accession>A0A0J0XMV6</accession>
<feature type="compositionally biased region" description="Basic and acidic residues" evidence="1">
    <location>
        <begin position="26"/>
        <end position="40"/>
    </location>
</feature>
<feature type="compositionally biased region" description="Low complexity" evidence="1">
    <location>
        <begin position="41"/>
        <end position="54"/>
    </location>
</feature>
<evidence type="ECO:0008006" key="4">
    <source>
        <dbReference type="Google" id="ProtNLM"/>
    </source>
</evidence>
<dbReference type="RefSeq" id="XP_018278921.1">
    <property type="nucleotide sequence ID" value="XM_018425365.1"/>
</dbReference>